<evidence type="ECO:0000313" key="2">
    <source>
        <dbReference type="EMBL" id="MBB5640345.1"/>
    </source>
</evidence>
<organism evidence="2 3">
    <name type="scientific">Cryobacterium roopkundense</name>
    <dbReference type="NCBI Taxonomy" id="1001240"/>
    <lineage>
        <taxon>Bacteria</taxon>
        <taxon>Bacillati</taxon>
        <taxon>Actinomycetota</taxon>
        <taxon>Actinomycetes</taxon>
        <taxon>Micrococcales</taxon>
        <taxon>Microbacteriaceae</taxon>
        <taxon>Cryobacterium</taxon>
    </lineage>
</organism>
<evidence type="ECO:0000313" key="3">
    <source>
        <dbReference type="Proteomes" id="UP000561726"/>
    </source>
</evidence>
<reference evidence="2 3" key="1">
    <citation type="submission" date="2020-08" db="EMBL/GenBank/DDBJ databases">
        <title>Sequencing the genomes of 1000 actinobacteria strains.</title>
        <authorList>
            <person name="Klenk H.-P."/>
        </authorList>
    </citation>
    <scope>NUCLEOTIDE SEQUENCE [LARGE SCALE GENOMIC DNA]</scope>
    <source>
        <strain evidence="2 3">DSM 21065</strain>
    </source>
</reference>
<gene>
    <name evidence="2" type="ORF">BJ997_000893</name>
</gene>
<name>A0A7W9E3W5_9MICO</name>
<dbReference type="RefSeq" id="WP_236628931.1">
    <property type="nucleotide sequence ID" value="NZ_JACHBQ010000001.1"/>
</dbReference>
<dbReference type="EMBL" id="JACHBQ010000001">
    <property type="protein sequence ID" value="MBB5640345.1"/>
    <property type="molecule type" value="Genomic_DNA"/>
</dbReference>
<accession>A0A7W9E3W5</accession>
<keyword evidence="1" id="KW-0472">Membrane</keyword>
<dbReference type="Proteomes" id="UP000561726">
    <property type="component" value="Unassembled WGS sequence"/>
</dbReference>
<comment type="caution">
    <text evidence="2">The sequence shown here is derived from an EMBL/GenBank/DDBJ whole genome shotgun (WGS) entry which is preliminary data.</text>
</comment>
<evidence type="ECO:0000256" key="1">
    <source>
        <dbReference type="SAM" id="Phobius"/>
    </source>
</evidence>
<sequence>MNDPDPLPAGPGRPRPVPDSLLDAAFFVFGGVSAVWLAFLLRQEGFTLGRG</sequence>
<dbReference type="AlphaFoldDB" id="A0A7W9E3W5"/>
<protein>
    <submittedName>
        <fullName evidence="2">Uncharacterized protein</fullName>
    </submittedName>
</protein>
<keyword evidence="1" id="KW-0812">Transmembrane</keyword>
<proteinExistence type="predicted"/>
<keyword evidence="1" id="KW-1133">Transmembrane helix</keyword>
<feature type="transmembrane region" description="Helical" evidence="1">
    <location>
        <begin position="20"/>
        <end position="41"/>
    </location>
</feature>